<keyword evidence="1" id="KW-0472">Membrane</keyword>
<feature type="transmembrane region" description="Helical" evidence="1">
    <location>
        <begin position="26"/>
        <end position="49"/>
    </location>
</feature>
<keyword evidence="1" id="KW-1133">Transmembrane helix</keyword>
<gene>
    <name evidence="2" type="ORF">AVDCRST_MAG88-1125</name>
</gene>
<proteinExistence type="predicted"/>
<organism evidence="2">
    <name type="scientific">uncultured Thermomicrobiales bacterium</name>
    <dbReference type="NCBI Taxonomy" id="1645740"/>
    <lineage>
        <taxon>Bacteria</taxon>
        <taxon>Pseudomonadati</taxon>
        <taxon>Thermomicrobiota</taxon>
        <taxon>Thermomicrobia</taxon>
        <taxon>Thermomicrobiales</taxon>
        <taxon>environmental samples</taxon>
    </lineage>
</organism>
<evidence type="ECO:0000256" key="1">
    <source>
        <dbReference type="SAM" id="Phobius"/>
    </source>
</evidence>
<protein>
    <submittedName>
        <fullName evidence="2">Uncharacterized protein</fullName>
    </submittedName>
</protein>
<evidence type="ECO:0000313" key="2">
    <source>
        <dbReference type="EMBL" id="CAA9556087.1"/>
    </source>
</evidence>
<reference evidence="2" key="1">
    <citation type="submission" date="2020-02" db="EMBL/GenBank/DDBJ databases">
        <authorList>
            <person name="Meier V. D."/>
        </authorList>
    </citation>
    <scope>NUCLEOTIDE SEQUENCE</scope>
    <source>
        <strain evidence="2">AVDCRST_MAG88</strain>
    </source>
</reference>
<accession>A0A6J4UNJ7</accession>
<keyword evidence="1" id="KW-0812">Transmembrane</keyword>
<sequence length="50" mass="5489">TMSGAKFSTSRNKVIYVGDFLRDFGFPLFMLVLVVVLSILTVVGVLPLAR</sequence>
<dbReference type="AlphaFoldDB" id="A0A6J4UNJ7"/>
<name>A0A6J4UNJ7_9BACT</name>
<dbReference type="EMBL" id="CADCWM010000387">
    <property type="protein sequence ID" value="CAA9556087.1"/>
    <property type="molecule type" value="Genomic_DNA"/>
</dbReference>
<feature type="non-terminal residue" evidence="2">
    <location>
        <position position="1"/>
    </location>
</feature>